<dbReference type="CDD" id="cd16331">
    <property type="entry name" value="YjgA-like"/>
    <property type="match status" value="1"/>
</dbReference>
<dbReference type="GO" id="GO:1902626">
    <property type="term" value="P:assembly of large subunit precursor of preribosome"/>
    <property type="evidence" value="ECO:0007669"/>
    <property type="project" value="UniProtKB-UniRule"/>
</dbReference>
<dbReference type="PANTHER" id="PTHR38101:SF1">
    <property type="entry name" value="UPF0307 PROTEIN YJGA"/>
    <property type="match status" value="1"/>
</dbReference>
<evidence type="ECO:0000256" key="6">
    <source>
        <dbReference type="SAM" id="MobiDB-lite"/>
    </source>
</evidence>
<reference evidence="7 8" key="1">
    <citation type="submission" date="2019-03" db="EMBL/GenBank/DDBJ databases">
        <title>Genomic Encyclopedia of Type Strains, Phase IV (KMG-IV): sequencing the most valuable type-strain genomes for metagenomic binning, comparative biology and taxonomic classification.</title>
        <authorList>
            <person name="Goeker M."/>
        </authorList>
    </citation>
    <scope>NUCLEOTIDE SEQUENCE [LARGE SCALE GENOMIC DNA]</scope>
    <source>
        <strain evidence="7 8">DSM 21667</strain>
    </source>
</reference>
<feature type="region of interest" description="Disordered" evidence="6">
    <location>
        <begin position="1"/>
        <end position="29"/>
    </location>
</feature>
<dbReference type="PIRSF" id="PIRSF016183">
    <property type="entry name" value="UCP016183"/>
    <property type="match status" value="1"/>
</dbReference>
<sequence length="187" mass="22015">MRKRHEEPLDDDDDAVDGEDSPSRSQRRRDALAVFELAERLVGLSDPQLDQLPLAEDLRDEVEKARSVPQHIARKRQIQFLAKMLRRREDELPPLRAALEHDRQVSRRETAELHRLEDWRERLIEQGDEALSELLVLFPAADRQHLRQLARQSKVERQDNRPPHAFRELFRVLRELFDNPGGDGEDE</sequence>
<keyword evidence="2 5" id="KW-0690">Ribosome biogenesis</keyword>
<evidence type="ECO:0000256" key="5">
    <source>
        <dbReference type="HAMAP-Rule" id="MF_00765"/>
    </source>
</evidence>
<keyword evidence="3 5" id="KW-0699">rRNA-binding</keyword>
<comment type="caution">
    <text evidence="7">The sequence shown here is derived from an EMBL/GenBank/DDBJ whole genome shotgun (WGS) entry which is preliminary data.</text>
</comment>
<evidence type="ECO:0000256" key="1">
    <source>
        <dbReference type="ARBA" id="ARBA00022490"/>
    </source>
</evidence>
<dbReference type="HAMAP" id="MF_00765">
    <property type="entry name" value="DarP"/>
    <property type="match status" value="1"/>
</dbReference>
<comment type="similarity">
    <text evidence="5">Belongs to the DarP family.</text>
</comment>
<dbReference type="PANTHER" id="PTHR38101">
    <property type="entry name" value="UPF0307 PROTEIN YJGA"/>
    <property type="match status" value="1"/>
</dbReference>
<dbReference type="InterPro" id="IPR006839">
    <property type="entry name" value="DarP"/>
</dbReference>
<dbReference type="Proteomes" id="UP000295293">
    <property type="component" value="Unassembled WGS sequence"/>
</dbReference>
<dbReference type="EMBL" id="SNZH01000012">
    <property type="protein sequence ID" value="TDR40837.1"/>
    <property type="molecule type" value="Genomic_DNA"/>
</dbReference>
<evidence type="ECO:0000256" key="2">
    <source>
        <dbReference type="ARBA" id="ARBA00022517"/>
    </source>
</evidence>
<dbReference type="Gene3D" id="1.10.60.30">
    <property type="entry name" value="PSPTO4464-like domains"/>
    <property type="match status" value="2"/>
</dbReference>
<keyword evidence="4 5" id="KW-0694">RNA-binding</keyword>
<dbReference type="AlphaFoldDB" id="A0A4R6YRT5"/>
<comment type="function">
    <text evidence="5">Member of a network of 50S ribosomal subunit biogenesis factors which assembles along the 30S-50S interface, preventing incorrect 23S rRNA structures from forming. Promotes peptidyl transferase center (PTC) maturation.</text>
</comment>
<dbReference type="Pfam" id="PF04751">
    <property type="entry name" value="DarP"/>
    <property type="match status" value="1"/>
</dbReference>
<protein>
    <recommendedName>
        <fullName evidence="5">Dual-action ribosomal maturation protein DarP</fullName>
    </recommendedName>
    <alternativeName>
        <fullName evidence="5">Large ribosomal subunit assembly factor DarP</fullName>
    </alternativeName>
</protein>
<name>A0A4R6YRT5_9GAMM</name>
<evidence type="ECO:0000256" key="3">
    <source>
        <dbReference type="ARBA" id="ARBA00022730"/>
    </source>
</evidence>
<dbReference type="GO" id="GO:0043022">
    <property type="term" value="F:ribosome binding"/>
    <property type="evidence" value="ECO:0007669"/>
    <property type="project" value="UniProtKB-UniRule"/>
</dbReference>
<accession>A0A4R6YRT5</accession>
<evidence type="ECO:0000313" key="7">
    <source>
        <dbReference type="EMBL" id="TDR40837.1"/>
    </source>
</evidence>
<organism evidence="7 8">
    <name type="scientific">Tahibacter aquaticus</name>
    <dbReference type="NCBI Taxonomy" id="520092"/>
    <lineage>
        <taxon>Bacteria</taxon>
        <taxon>Pseudomonadati</taxon>
        <taxon>Pseudomonadota</taxon>
        <taxon>Gammaproteobacteria</taxon>
        <taxon>Lysobacterales</taxon>
        <taxon>Rhodanobacteraceae</taxon>
        <taxon>Tahibacter</taxon>
    </lineage>
</organism>
<keyword evidence="8" id="KW-1185">Reference proteome</keyword>
<dbReference type="SUPFAM" id="SSF158710">
    <property type="entry name" value="PSPTO4464-like"/>
    <property type="match status" value="1"/>
</dbReference>
<dbReference type="GO" id="GO:0019843">
    <property type="term" value="F:rRNA binding"/>
    <property type="evidence" value="ECO:0007669"/>
    <property type="project" value="UniProtKB-UniRule"/>
</dbReference>
<dbReference type="GO" id="GO:0005829">
    <property type="term" value="C:cytosol"/>
    <property type="evidence" value="ECO:0007669"/>
    <property type="project" value="TreeGrafter"/>
</dbReference>
<dbReference type="NCBIfam" id="NF003593">
    <property type="entry name" value="PRK05255.1-1"/>
    <property type="match status" value="1"/>
</dbReference>
<evidence type="ECO:0000256" key="4">
    <source>
        <dbReference type="ARBA" id="ARBA00022884"/>
    </source>
</evidence>
<feature type="compositionally biased region" description="Acidic residues" evidence="6">
    <location>
        <begin position="8"/>
        <end position="20"/>
    </location>
</feature>
<keyword evidence="1 5" id="KW-0963">Cytoplasm</keyword>
<comment type="subcellular location">
    <subcellularLocation>
        <location evidence="5">Cytoplasm</location>
    </subcellularLocation>
    <text evidence="5">Associates with late stage pre-50S ribosomal subunits.</text>
</comment>
<evidence type="ECO:0000313" key="8">
    <source>
        <dbReference type="Proteomes" id="UP000295293"/>
    </source>
</evidence>
<proteinExistence type="inferred from homology"/>
<dbReference type="OrthoDB" id="5293604at2"/>
<gene>
    <name evidence="5" type="primary">darP</name>
    <name evidence="7" type="ORF">DFR29_112151</name>
</gene>
<dbReference type="InterPro" id="IPR023153">
    <property type="entry name" value="DarP_sf"/>
</dbReference>